<feature type="region of interest" description="Disordered" evidence="1">
    <location>
        <begin position="240"/>
        <end position="309"/>
    </location>
</feature>
<keyword evidence="4" id="KW-1185">Reference proteome</keyword>
<dbReference type="AlphaFoldDB" id="A0A6A6W7I7"/>
<feature type="compositionally biased region" description="Low complexity" evidence="1">
    <location>
        <begin position="1"/>
        <end position="12"/>
    </location>
</feature>
<accession>A0A6A6W7I7</accession>
<feature type="compositionally biased region" description="Basic and acidic residues" evidence="1">
    <location>
        <begin position="427"/>
        <end position="451"/>
    </location>
</feature>
<feature type="compositionally biased region" description="Basic and acidic residues" evidence="1">
    <location>
        <begin position="323"/>
        <end position="342"/>
    </location>
</feature>
<dbReference type="PANTHER" id="PTHR47349">
    <property type="entry name" value="CHROMOSOME 8, WHOLE GENOME SHOTGUN SEQUENCE"/>
    <property type="match status" value="1"/>
</dbReference>
<evidence type="ECO:0000313" key="4">
    <source>
        <dbReference type="Proteomes" id="UP000799437"/>
    </source>
</evidence>
<proteinExistence type="predicted"/>
<evidence type="ECO:0000313" key="3">
    <source>
        <dbReference type="EMBL" id="KAF2758858.1"/>
    </source>
</evidence>
<dbReference type="EMBL" id="ML996570">
    <property type="protein sequence ID" value="KAF2758858.1"/>
    <property type="molecule type" value="Genomic_DNA"/>
</dbReference>
<dbReference type="GeneID" id="54481832"/>
<name>A0A6A6W7I7_9PEZI</name>
<feature type="compositionally biased region" description="Basic and acidic residues" evidence="1">
    <location>
        <begin position="267"/>
        <end position="279"/>
    </location>
</feature>
<sequence length="889" mass="97207">MTKSSSAAVSTPASPPPSVKQRLSNLKRLGEYLPMGPSKKSKLNDKAPASEPQLTRDAQPAQSASSKPSPASCSSTSLESILPRSSTTSTKESVSTQKSWYGGSWRSKASPVVAQVARENVGALGGPNQELPKESNRSASGSPATLLSKRRPSKGNPIAASMTKVHVTSNGDDDGIPVSSTNSGAPSKDTMEEPPLPPDPTVTEEKEDTIVAENTNRYSTGMSMLTSWWSRPDGYETVKARPVESIEAQRIPLPGNTPVGESEAEDKDLKTQEPTDSEHATVATEGQASSDVVASEKSQQQQQQQQNRSSWFWLWSRSQSIHHDGEVQPEIVRSKDVTKDGSKITGSAQAAVVEQQSIQTPLEPESLTKQVQADTPKGPSTKSTGWAFWSRENPKAKDDTDSVHREVGEIAVADTPSQNHPEAAQFNEREEPRSQEHTPAKARPHGKDSVKKSATSSTPSITNRGMKPKPIEDSDTAVQPPLKVEQCTNFVLPDFRSTYQFAQSPSVWQQIRRYLLGDQEETPHIKLLPSPPRVKKALAVGIHGYFPTSLIRSMIGQPTGTSIRFANCAANAISEWTHHHGGYSCEIEKVALEGEGFIADRVDTLWKLLLNWIEHVRNADLIMVACHSQGVPVAIMLIAKLISFGCISPMARIGVCAMAGINLGPFVEYRTRYLGSTAAELFEFSNPKSTQSANYMNAMQEVLKFGVKLVYVGSLDDQLVSLESSTFANISHPYIYRAVFVNGKLHAPDFMTHLVGFVLKLRNLGLPDHGLIHELSPALAGSLYSGEGHSRIHEDSSVYSLAVSHILETTNIPHTVPLIIKDFQGSTSSINPNPYFLPWAMRGLLEEEFVRRELGKEVDELLSMFEAWKPTSKALKDVKFRLEAVRSRL</sequence>
<feature type="compositionally biased region" description="Polar residues" evidence="1">
    <location>
        <begin position="284"/>
        <end position="298"/>
    </location>
</feature>
<evidence type="ECO:0000259" key="2">
    <source>
        <dbReference type="Pfam" id="PF26147"/>
    </source>
</evidence>
<dbReference type="PANTHER" id="PTHR47349:SF1">
    <property type="entry name" value="AER328WP"/>
    <property type="match status" value="1"/>
</dbReference>
<feature type="domain" description="YMC020W-like alpha/beta hydrolase" evidence="2">
    <location>
        <begin position="492"/>
        <end position="848"/>
    </location>
</feature>
<dbReference type="RefSeq" id="XP_033601309.1">
    <property type="nucleotide sequence ID" value="XM_033740778.1"/>
</dbReference>
<dbReference type="Proteomes" id="UP000799437">
    <property type="component" value="Unassembled WGS sequence"/>
</dbReference>
<feature type="compositionally biased region" description="Polar residues" evidence="1">
    <location>
        <begin position="367"/>
        <end position="384"/>
    </location>
</feature>
<dbReference type="InterPro" id="IPR058934">
    <property type="entry name" value="YMC020W-like"/>
</dbReference>
<gene>
    <name evidence="3" type="ORF">EJ05DRAFT_324217</name>
</gene>
<protein>
    <recommendedName>
        <fullName evidence="2">YMC020W-like alpha/beta hydrolase domain-containing protein</fullName>
    </recommendedName>
</protein>
<feature type="region of interest" description="Disordered" evidence="1">
    <location>
        <begin position="1"/>
        <end position="218"/>
    </location>
</feature>
<reference evidence="3" key="1">
    <citation type="journal article" date="2020" name="Stud. Mycol.">
        <title>101 Dothideomycetes genomes: a test case for predicting lifestyles and emergence of pathogens.</title>
        <authorList>
            <person name="Haridas S."/>
            <person name="Albert R."/>
            <person name="Binder M."/>
            <person name="Bloem J."/>
            <person name="Labutti K."/>
            <person name="Salamov A."/>
            <person name="Andreopoulos B."/>
            <person name="Baker S."/>
            <person name="Barry K."/>
            <person name="Bills G."/>
            <person name="Bluhm B."/>
            <person name="Cannon C."/>
            <person name="Castanera R."/>
            <person name="Culley D."/>
            <person name="Daum C."/>
            <person name="Ezra D."/>
            <person name="Gonzalez J."/>
            <person name="Henrissat B."/>
            <person name="Kuo A."/>
            <person name="Liang C."/>
            <person name="Lipzen A."/>
            <person name="Lutzoni F."/>
            <person name="Magnuson J."/>
            <person name="Mondo S."/>
            <person name="Nolan M."/>
            <person name="Ohm R."/>
            <person name="Pangilinan J."/>
            <person name="Park H.-J."/>
            <person name="Ramirez L."/>
            <person name="Alfaro M."/>
            <person name="Sun H."/>
            <person name="Tritt A."/>
            <person name="Yoshinaga Y."/>
            <person name="Zwiers L.-H."/>
            <person name="Turgeon B."/>
            <person name="Goodwin S."/>
            <person name="Spatafora J."/>
            <person name="Crous P."/>
            <person name="Grigoriev I."/>
        </authorList>
    </citation>
    <scope>NUCLEOTIDE SEQUENCE</scope>
    <source>
        <strain evidence="3">CBS 121739</strain>
    </source>
</reference>
<organism evidence="3 4">
    <name type="scientific">Pseudovirgaria hyperparasitica</name>
    <dbReference type="NCBI Taxonomy" id="470096"/>
    <lineage>
        <taxon>Eukaryota</taxon>
        <taxon>Fungi</taxon>
        <taxon>Dikarya</taxon>
        <taxon>Ascomycota</taxon>
        <taxon>Pezizomycotina</taxon>
        <taxon>Dothideomycetes</taxon>
        <taxon>Dothideomycetes incertae sedis</taxon>
        <taxon>Acrospermales</taxon>
        <taxon>Acrospermaceae</taxon>
        <taxon>Pseudovirgaria</taxon>
    </lineage>
</organism>
<feature type="compositionally biased region" description="Basic and acidic residues" evidence="1">
    <location>
        <begin position="392"/>
        <end position="408"/>
    </location>
</feature>
<feature type="compositionally biased region" description="Polar residues" evidence="1">
    <location>
        <begin position="452"/>
        <end position="463"/>
    </location>
</feature>
<dbReference type="InterPro" id="IPR058933">
    <property type="entry name" value="YMC020W-like_ab_hydrolase"/>
</dbReference>
<dbReference type="OrthoDB" id="5598028at2759"/>
<feature type="region of interest" description="Disordered" evidence="1">
    <location>
        <begin position="323"/>
        <end position="479"/>
    </location>
</feature>
<feature type="compositionally biased region" description="Low complexity" evidence="1">
    <location>
        <begin position="60"/>
        <end position="99"/>
    </location>
</feature>
<evidence type="ECO:0000256" key="1">
    <source>
        <dbReference type="SAM" id="MobiDB-lite"/>
    </source>
</evidence>
<dbReference type="Pfam" id="PF26147">
    <property type="entry name" value="AB_HYDROLASE_YMC0-YMC35"/>
    <property type="match status" value="1"/>
</dbReference>
<feature type="compositionally biased region" description="Polar residues" evidence="1">
    <location>
        <begin position="344"/>
        <end position="360"/>
    </location>
</feature>